<gene>
    <name evidence="4" type="primary">hsdR</name>
    <name evidence="4" type="ORF">NPE20_10050</name>
</gene>
<evidence type="ECO:0000256" key="1">
    <source>
        <dbReference type="SAM" id="Coils"/>
    </source>
</evidence>
<dbReference type="Gene3D" id="3.40.50.300">
    <property type="entry name" value="P-loop containing nucleotide triphosphate hydrolases"/>
    <property type="match status" value="2"/>
</dbReference>
<keyword evidence="4" id="KW-0255">Endonuclease</keyword>
<dbReference type="InterPro" id="IPR027417">
    <property type="entry name" value="P-loop_NTPase"/>
</dbReference>
<dbReference type="CDD" id="cd18799">
    <property type="entry name" value="SF2_C_EcoAI-like"/>
    <property type="match status" value="1"/>
</dbReference>
<keyword evidence="4" id="KW-0540">Nuclease</keyword>
<dbReference type="Gene3D" id="3.90.1570.30">
    <property type="match status" value="1"/>
</dbReference>
<feature type="coiled-coil region" evidence="1">
    <location>
        <begin position="814"/>
        <end position="844"/>
    </location>
</feature>
<dbReference type="PROSITE" id="PS51194">
    <property type="entry name" value="HELICASE_CTER"/>
    <property type="match status" value="1"/>
</dbReference>
<proteinExistence type="predicted"/>
<dbReference type="InterPro" id="IPR006935">
    <property type="entry name" value="Helicase/UvrB_N"/>
</dbReference>
<dbReference type="Proteomes" id="UP001204376">
    <property type="component" value="Unassembled WGS sequence"/>
</dbReference>
<dbReference type="Pfam" id="PF13643">
    <property type="entry name" value="DUF4145"/>
    <property type="match status" value="1"/>
</dbReference>
<dbReference type="PROSITE" id="PS51192">
    <property type="entry name" value="HELICASE_ATP_BIND_1"/>
    <property type="match status" value="1"/>
</dbReference>
<protein>
    <submittedName>
        <fullName evidence="4">Type I restriction-modification system endonuclease</fullName>
        <ecNumber evidence="4">3.1.21.3</ecNumber>
    </submittedName>
</protein>
<organism evidence="4 5">
    <name type="scientific">Mucilaginibacter aquariorum</name>
    <dbReference type="NCBI Taxonomy" id="2967225"/>
    <lineage>
        <taxon>Bacteria</taxon>
        <taxon>Pseudomonadati</taxon>
        <taxon>Bacteroidota</taxon>
        <taxon>Sphingobacteriia</taxon>
        <taxon>Sphingobacteriales</taxon>
        <taxon>Sphingobacteriaceae</taxon>
        <taxon>Mucilaginibacter</taxon>
    </lineage>
</organism>
<dbReference type="NCBIfam" id="NF008521">
    <property type="entry name" value="PRK11448.1"/>
    <property type="match status" value="1"/>
</dbReference>
<evidence type="ECO:0000313" key="5">
    <source>
        <dbReference type="Proteomes" id="UP001204376"/>
    </source>
</evidence>
<evidence type="ECO:0000313" key="4">
    <source>
        <dbReference type="EMBL" id="MCQ6958302.1"/>
    </source>
</evidence>
<dbReference type="Pfam" id="PF00271">
    <property type="entry name" value="Helicase_C"/>
    <property type="match status" value="1"/>
</dbReference>
<dbReference type="PANTHER" id="PTHR47396:SF1">
    <property type="entry name" value="ATP-DEPENDENT HELICASE IRC3-RELATED"/>
    <property type="match status" value="1"/>
</dbReference>
<dbReference type="SMART" id="SM00490">
    <property type="entry name" value="HELICc"/>
    <property type="match status" value="1"/>
</dbReference>
<dbReference type="CDD" id="cd18032">
    <property type="entry name" value="DEXHc_RE_I_III_res"/>
    <property type="match status" value="1"/>
</dbReference>
<dbReference type="PANTHER" id="PTHR47396">
    <property type="entry name" value="TYPE I RESTRICTION ENZYME ECOKI R PROTEIN"/>
    <property type="match status" value="1"/>
</dbReference>
<feature type="domain" description="Helicase C-terminal" evidence="3">
    <location>
        <begin position="651"/>
        <end position="805"/>
    </location>
</feature>
<sequence>MIISNFSFLEPEYPLLFNIGQAAEGYFQKNDPVVCLIKLRQFGETLTIYLFDEHQLEFPVENSFHNRLKDLGFAQILPATIRDMLFTIKDKGNIAAHQSKGTTVDAQNMLLSAYKAARWFYQTYTKQAVTLTETSFQLPEAVESDQVLIRLEEEFNELQQRFDALLAERKTGGLTEQQQEQIRLRSEKAVKKINMSEAETRELIDAQLRLAGWEADTVQFNFKTQKTLPHRGKNMAIAEWPVGGLWADYALFIGTTLYGIAEAKKYAQDISTDLGQSKIYAKLAAPQKNATLLGSWEEYGVPFLFSTNGRPYLEQIKTKSGVWFLDVRQRHNTARPLQGWPSPDGLVKLLAQDMQTANQKLENAPLDFLASSTGLNLRPYQLKAIRKLEDVIIHEPQRNRALIAMATGTGKTRTIIGLCYQLIQTNRFRRILFLVDRTLLGIQAINAFKDNRVIDLNTFAEVYETRGFKEALPDADTRLHFATVQGMVKRLFYNDSENDIPAIDTYDCIIIDEAHRGYLLDREIDELDLEFKDQQDYVSKYRMVLDYFDAFAIGLTATPALHTSEIFGTPVYTYSYREAVIDGFLVDHDPPFIIKTRLNQEGITWARGERPKALDQESNSLIELAQLQDELSIDVSGFNKSVLTEAFNRTVVAQLVEKLDPDDEAKTLIFAATDEHADTIVHLLKDEFQKKGIDVADDAIQKITGKSYDPEEQVKRFKNECYPSIAVTVDLLTTGIDVPAISNIVFLRRVKSRILYEQMLGRATRLCTDIGKETFKIYDAVGVYDILEDYTQMQPVVVNPSTTFAQLAGELEHIDRDDRARKQIEQILAKLQRKQRLMDAADLETFHYLAGAESPDELIAFFKGNSTAVGIQRISKLGLLWPFLDDLRPAPKNILYSEHPDEFLETERGYGKGQQPEDYLESFARFIKVNQNTIDALNIICTRPRELDRKSLRELMIILDREGYNANTLKTAWKAAKNQEIAADIISFIRTLAVGNVLVSHEQRIKRAIAQVRNLHPWSKVQEKWIDRFELQLLRETILQPQDLDQAPFDDAGGFQKLNKIFENRLTEVINTINENLYNQSA</sequence>
<dbReference type="Pfam" id="PF04851">
    <property type="entry name" value="ResIII"/>
    <property type="match status" value="1"/>
</dbReference>
<evidence type="ECO:0000259" key="3">
    <source>
        <dbReference type="PROSITE" id="PS51194"/>
    </source>
</evidence>
<dbReference type="InterPro" id="IPR050742">
    <property type="entry name" value="Helicase_Restrict-Modif_Enz"/>
</dbReference>
<dbReference type="InterPro" id="IPR025285">
    <property type="entry name" value="DUF4145"/>
</dbReference>
<keyword evidence="1" id="KW-0175">Coiled coil</keyword>
<name>A0ABT1T181_9SPHI</name>
<dbReference type="InterPro" id="IPR013670">
    <property type="entry name" value="EcoEI_R_C_dom"/>
</dbReference>
<keyword evidence="5" id="KW-1185">Reference proteome</keyword>
<dbReference type="SUPFAM" id="SSF52540">
    <property type="entry name" value="P-loop containing nucleoside triphosphate hydrolases"/>
    <property type="match status" value="1"/>
</dbReference>
<keyword evidence="4" id="KW-0378">Hydrolase</keyword>
<feature type="domain" description="Helicase ATP-binding" evidence="2">
    <location>
        <begin position="392"/>
        <end position="577"/>
    </location>
</feature>
<dbReference type="SMART" id="SM00487">
    <property type="entry name" value="DEXDc"/>
    <property type="match status" value="1"/>
</dbReference>
<reference evidence="4 5" key="1">
    <citation type="submission" date="2022-07" db="EMBL/GenBank/DDBJ databases">
        <title>Mucilaginibacter sp. JC4.</title>
        <authorList>
            <person name="Le V."/>
            <person name="Ko S.-R."/>
            <person name="Ahn C.-Y."/>
            <person name="Oh H.-M."/>
        </authorList>
    </citation>
    <scope>NUCLEOTIDE SEQUENCE [LARGE SCALE GENOMIC DNA]</scope>
    <source>
        <strain evidence="4 5">JC4</strain>
    </source>
</reference>
<dbReference type="RefSeq" id="WP_256538479.1">
    <property type="nucleotide sequence ID" value="NZ_JANHOH010000001.1"/>
</dbReference>
<evidence type="ECO:0000259" key="2">
    <source>
        <dbReference type="PROSITE" id="PS51192"/>
    </source>
</evidence>
<dbReference type="EC" id="3.1.21.3" evidence="4"/>
<feature type="coiled-coil region" evidence="1">
    <location>
        <begin position="141"/>
        <end position="168"/>
    </location>
</feature>
<dbReference type="Pfam" id="PF08463">
    <property type="entry name" value="EcoEI_R_C"/>
    <property type="match status" value="1"/>
</dbReference>
<dbReference type="InterPro" id="IPR001650">
    <property type="entry name" value="Helicase_C-like"/>
</dbReference>
<comment type="caution">
    <text evidence="4">The sequence shown here is derived from an EMBL/GenBank/DDBJ whole genome shotgun (WGS) entry which is preliminary data.</text>
</comment>
<dbReference type="EMBL" id="JANHOH010000001">
    <property type="protein sequence ID" value="MCQ6958302.1"/>
    <property type="molecule type" value="Genomic_DNA"/>
</dbReference>
<dbReference type="InterPro" id="IPR014001">
    <property type="entry name" value="Helicase_ATP-bd"/>
</dbReference>
<accession>A0ABT1T181</accession>
<dbReference type="GO" id="GO:0009035">
    <property type="term" value="F:type I site-specific deoxyribonuclease activity"/>
    <property type="evidence" value="ECO:0007669"/>
    <property type="project" value="UniProtKB-EC"/>
</dbReference>